<evidence type="ECO:0000313" key="3">
    <source>
        <dbReference type="EMBL" id="ABE99608.1"/>
    </source>
</evidence>
<dbReference type="RefSeq" id="WP_012386937.1">
    <property type="nucleotide sequence ID" value="NC_010597.1"/>
</dbReference>
<name>Q0ZNV8_SACIS</name>
<organism evidence="3">
    <name type="scientific">Saccharolobus islandicus</name>
    <name type="common">Sulfolobus islandicus</name>
    <dbReference type="NCBI Taxonomy" id="43080"/>
    <lineage>
        <taxon>Archaea</taxon>
        <taxon>Thermoproteota</taxon>
        <taxon>Thermoprotei</taxon>
        <taxon>Sulfolobales</taxon>
        <taxon>Sulfolobaceae</taxon>
        <taxon>Saccharolobus</taxon>
    </lineage>
</organism>
<keyword evidence="3" id="KW-0614">Plasmid</keyword>
<dbReference type="InterPro" id="IPR003593">
    <property type="entry name" value="AAA+_ATPase"/>
</dbReference>
<dbReference type="PANTHER" id="PTHR30121">
    <property type="entry name" value="UNCHARACTERIZED PROTEIN YJGR-RELATED"/>
    <property type="match status" value="1"/>
</dbReference>
<evidence type="ECO:0000259" key="2">
    <source>
        <dbReference type="SMART" id="SM00382"/>
    </source>
</evidence>
<feature type="domain" description="AAA+ ATPase" evidence="2">
    <location>
        <begin position="321"/>
        <end position="603"/>
    </location>
</feature>
<feature type="coiled-coil region" evidence="1">
    <location>
        <begin position="444"/>
        <end position="471"/>
    </location>
</feature>
<sequence>MPSKNSKKKTPLEEMKELRWYEVQGYPVLFYSENERESEYAKFQAEISSHEKMYVYASFRREIIDFEKELFSNLYLQMAKFYIGLPKNDRLQIMSGKEVEFPLASYNVDDTKKVKDYVVLKDGGYARVLVPDVREPPGMDIEEACLARLYPVQIMPARLDILMRIEHVPEAKLDYHIAAFKREAARRSLTTTTSWRQKHMEHLNVLEQDRINNATTHKITYMIILYDNDLNVLREATDSIRANAKTWCATKLDVPKFVQAEMLQNYRIDWVRLTMITTDVRLSYLYPFVDSSIVEQGGIFFAITDRGSPVVINPWDRKLKENGHIIVTGFSGAGKTTSMAAFQYRLLKRLKERNEPFFLFVLDPIGNYNRFYNEFIAKELDLDIENKFIEEGKQMGLDPLLLHALDPAAMPIEMALNYLYQAFEVPPELRGVIDIATMTGLIKIDGQEKRITNLRELYEFLKDSSNEMEREASYYIGRAVEGALRNIFMGEPPKFEKNVVIIGFRINDITTLQVSMGLLLNAILVKIYSLPKSIKKIVVIDEAHRILARRELAYIMSRFFRETRNLNTSVIAMSQLITDFTTSEEAKAVYENAATRIILKQKDGKLVEKELAEFAGLSENEIEFVQRASPGMGILNMGNIRTPIYVKLTLKELEAFQTEESKKQAISY</sequence>
<dbReference type="InterPro" id="IPR027417">
    <property type="entry name" value="P-loop_NTPase"/>
</dbReference>
<geneLocation type="plasmid" evidence="3">
    <name>pSOG1</name>
</geneLocation>
<dbReference type="AlphaFoldDB" id="Q0ZNV8"/>
<evidence type="ECO:0000256" key="1">
    <source>
        <dbReference type="SAM" id="Coils"/>
    </source>
</evidence>
<proteinExistence type="predicted"/>
<dbReference type="InterPro" id="IPR043964">
    <property type="entry name" value="P-loop_TraG"/>
</dbReference>
<dbReference type="PANTHER" id="PTHR30121:SF6">
    <property type="entry name" value="SLR6007 PROTEIN"/>
    <property type="match status" value="1"/>
</dbReference>
<dbReference type="SUPFAM" id="SSF52540">
    <property type="entry name" value="P-loop containing nucleoside triphosphate hydrolases"/>
    <property type="match status" value="1"/>
</dbReference>
<dbReference type="SMART" id="SM00382">
    <property type="entry name" value="AAA"/>
    <property type="match status" value="1"/>
</dbReference>
<dbReference type="InterPro" id="IPR051162">
    <property type="entry name" value="T4SS_component"/>
</dbReference>
<keyword evidence="1" id="KW-0175">Coiled coil</keyword>
<dbReference type="Pfam" id="PF19044">
    <property type="entry name" value="P-loop_TraG"/>
    <property type="match status" value="1"/>
</dbReference>
<reference evidence="3" key="1">
    <citation type="journal article" date="2006" name="Microbiology">
        <title>Two novel conjugative plasmids from a single strain of Sulfolobus.</title>
        <authorList>
            <person name="Erauso G."/>
            <person name="Stedman K.M."/>
            <person name="van de Werken H.J."/>
            <person name="Zillig W."/>
            <person name="van der Oost J."/>
        </authorList>
    </citation>
    <scope>NUCLEOTIDE SEQUENCE</scope>
    <source>
        <strain evidence="3">SOG2/4</strain>
        <plasmid evidence="3">pSOG1</plasmid>
    </source>
</reference>
<protein>
    <submittedName>
        <fullName evidence="3">Putative TrbE protein</fullName>
    </submittedName>
</protein>
<accession>Q0ZNV8</accession>
<dbReference type="EMBL" id="DQ335583">
    <property type="protein sequence ID" value="ABE99608.1"/>
    <property type="molecule type" value="Genomic_DNA"/>
</dbReference>
<dbReference type="Gene3D" id="3.40.50.300">
    <property type="entry name" value="P-loop containing nucleotide triphosphate hydrolases"/>
    <property type="match status" value="1"/>
</dbReference>
<dbReference type="Gene3D" id="1.10.8.730">
    <property type="match status" value="1"/>
</dbReference>